<feature type="non-terminal residue" evidence="3">
    <location>
        <position position="1"/>
    </location>
</feature>
<proteinExistence type="predicted"/>
<dbReference type="OrthoDB" id="9979716at2759"/>
<dbReference type="Proteomes" id="UP000708208">
    <property type="component" value="Unassembled WGS sequence"/>
</dbReference>
<dbReference type="Pfam" id="PF23070">
    <property type="entry name" value="DUF7043"/>
    <property type="match status" value="1"/>
</dbReference>
<name>A0A8J2M447_9HEXA</name>
<feature type="domain" description="DUF7042" evidence="1">
    <location>
        <begin position="316"/>
        <end position="430"/>
    </location>
</feature>
<dbReference type="GO" id="GO:0061909">
    <property type="term" value="P:autophagosome-lysosome fusion"/>
    <property type="evidence" value="ECO:0007669"/>
    <property type="project" value="TreeGrafter"/>
</dbReference>
<evidence type="ECO:0000313" key="3">
    <source>
        <dbReference type="EMBL" id="CAG7832761.1"/>
    </source>
</evidence>
<feature type="domain" description="DUF7042" evidence="1">
    <location>
        <begin position="32"/>
        <end position="165"/>
    </location>
</feature>
<comment type="caution">
    <text evidence="3">The sequence shown here is derived from an EMBL/GenBank/DDBJ whole genome shotgun (WGS) entry which is preliminary data.</text>
</comment>
<reference evidence="3" key="1">
    <citation type="submission" date="2021-06" db="EMBL/GenBank/DDBJ databases">
        <authorList>
            <person name="Hodson N. C."/>
            <person name="Mongue J. A."/>
            <person name="Jaron S. K."/>
        </authorList>
    </citation>
    <scope>NUCLEOTIDE SEQUENCE</scope>
</reference>
<dbReference type="PANTHER" id="PTHR22255">
    <property type="entry name" value="LP06548P"/>
    <property type="match status" value="1"/>
</dbReference>
<keyword evidence="4" id="KW-1185">Reference proteome</keyword>
<evidence type="ECO:0000259" key="1">
    <source>
        <dbReference type="Pfam" id="PF23069"/>
    </source>
</evidence>
<dbReference type="Pfam" id="PF23069">
    <property type="entry name" value="DUF7042"/>
    <property type="match status" value="2"/>
</dbReference>
<organism evidence="3 4">
    <name type="scientific">Allacma fusca</name>
    <dbReference type="NCBI Taxonomy" id="39272"/>
    <lineage>
        <taxon>Eukaryota</taxon>
        <taxon>Metazoa</taxon>
        <taxon>Ecdysozoa</taxon>
        <taxon>Arthropoda</taxon>
        <taxon>Hexapoda</taxon>
        <taxon>Collembola</taxon>
        <taxon>Symphypleona</taxon>
        <taxon>Sminthuridae</taxon>
        <taxon>Allacma</taxon>
    </lineage>
</organism>
<dbReference type="InterPro" id="IPR055470">
    <property type="entry name" value="DUF7042"/>
</dbReference>
<evidence type="ECO:0000259" key="2">
    <source>
        <dbReference type="Pfam" id="PF23070"/>
    </source>
</evidence>
<dbReference type="InterPro" id="IPR055471">
    <property type="entry name" value="DUF7043"/>
</dbReference>
<evidence type="ECO:0000313" key="4">
    <source>
        <dbReference type="Proteomes" id="UP000708208"/>
    </source>
</evidence>
<sequence length="499" mass="54914">GYCEDKDSLESLCSKIHGDAQLYSLFRLDAAPEECPFTGAPFTFTYNRGYGECKSPVSHVDTCTENSRLLLRYQACPDVLKTESTVEELQCMAQWREGSQQYLVGRIHHRLSASFEDTYRCFVFEKIKGHGQHGQVTGYKMAMSGDATCTGVSSPTEGARTLTFTKAEANMAKCKFPGWFSSHKWHTLDGKLTFKTAHKNTTFHIAEENRRNVSGQNALNMSAGKIASFLASGSRVTCQSFKEFSEKHIAILTHHVVGCKSELVCIHMYKRDRHVMEMQMRQVLEGEEDFVCNNSKAMNTGMPFVTLVSAERPHHRCPYLGKYAATGVTQDGRVVRDACGPALGQAANFQTLVVGCGDSATMEFHSTCPNQEQSTAFECHGSWEEGGTGFLIASPLSRSSTTARRYCFIYTSEPEGNLRVSSSSESCKRNPGVEGTWAFNLTVEGQCAEAVRAGCAPSPTVAVIPVLVMSLTLLLSTSSLVKSLLRVQPSPAHSVFIQR</sequence>
<dbReference type="AlphaFoldDB" id="A0A8J2M447"/>
<dbReference type="PANTHER" id="PTHR22255:SF9">
    <property type="entry name" value="LP06548P"/>
    <property type="match status" value="1"/>
</dbReference>
<gene>
    <name evidence="3" type="ORF">AFUS01_LOCUS42429</name>
</gene>
<protein>
    <submittedName>
        <fullName evidence="3">Uncharacterized protein</fullName>
    </submittedName>
</protein>
<accession>A0A8J2M447</accession>
<feature type="domain" description="DUF7043" evidence="2">
    <location>
        <begin position="172"/>
        <end position="299"/>
    </location>
</feature>
<dbReference type="EMBL" id="CAJVCH010566856">
    <property type="protein sequence ID" value="CAG7832761.1"/>
    <property type="molecule type" value="Genomic_DNA"/>
</dbReference>